<evidence type="ECO:0000256" key="20">
    <source>
        <dbReference type="ARBA" id="ARBA00070417"/>
    </source>
</evidence>
<evidence type="ECO:0000256" key="22">
    <source>
        <dbReference type="RuleBase" id="RU000687"/>
    </source>
</evidence>
<evidence type="ECO:0000256" key="7">
    <source>
        <dbReference type="ARBA" id="ARBA00023018"/>
    </source>
</evidence>
<keyword evidence="26" id="KW-1185">Reference proteome</keyword>
<feature type="non-terminal residue" evidence="25">
    <location>
        <position position="1"/>
    </location>
</feature>
<evidence type="ECO:0000256" key="12">
    <source>
        <dbReference type="ARBA" id="ARBA00023180"/>
    </source>
</evidence>
<feature type="transmembrane region" description="Helical" evidence="22">
    <location>
        <begin position="404"/>
        <end position="423"/>
    </location>
</feature>
<evidence type="ECO:0000256" key="3">
    <source>
        <dbReference type="ARBA" id="ARBA00022475"/>
    </source>
</evidence>
<keyword evidence="4 22" id="KW-0812">Transmembrane</keyword>
<dbReference type="SUPFAM" id="SSF90112">
    <property type="entry name" value="Neurotransmitter-gated ion-channel transmembrane pore"/>
    <property type="match status" value="1"/>
</dbReference>
<keyword evidence="3" id="KW-1003">Cell membrane</keyword>
<keyword evidence="11" id="KW-0869">Chloride channel</keyword>
<dbReference type="InterPro" id="IPR006201">
    <property type="entry name" value="Neur_channel"/>
</dbReference>
<evidence type="ECO:0000256" key="8">
    <source>
        <dbReference type="ARBA" id="ARBA00023065"/>
    </source>
</evidence>
<evidence type="ECO:0000256" key="14">
    <source>
        <dbReference type="ARBA" id="ARBA00023303"/>
    </source>
</evidence>
<dbReference type="InterPro" id="IPR006202">
    <property type="entry name" value="Neur_chan_lig-bd"/>
</dbReference>
<evidence type="ECO:0000256" key="6">
    <source>
        <dbReference type="ARBA" id="ARBA00022989"/>
    </source>
</evidence>
<evidence type="ECO:0000256" key="19">
    <source>
        <dbReference type="ARBA" id="ARBA00064898"/>
    </source>
</evidence>
<dbReference type="OrthoDB" id="8890589at2759"/>
<keyword evidence="5" id="KW-0732">Signal</keyword>
<dbReference type="Gene3D" id="1.20.58.390">
    <property type="entry name" value="Neurotransmitter-gated ion-channel transmembrane domain"/>
    <property type="match status" value="1"/>
</dbReference>
<dbReference type="GO" id="GO:0004890">
    <property type="term" value="F:GABA-A receptor activity"/>
    <property type="evidence" value="ECO:0007669"/>
    <property type="project" value="InterPro"/>
</dbReference>
<sequence length="424" mass="48386">RRCSLCHTYDLRGGDTTSLPGFENLTMGYNKYLRPYFGGEPVQIAMSLDVASISSISESDMDYTATIYLRQRWTDPRLVFHGNKSFTLDARLVELLWVPDTYIVESKKSFLHDVTVGNRLIRLFSNGTILYALRITTTVACNMDLSKYPMDTQTCRLQLESWGYDENDIIFTWLRGNDSVHGIEKLRLSQYTVERYYTLVSKSQQETGKSVKGKSKKRSQVFHLPPPFPSTSHRRIDQAFSKVSTREVTCFSAFQGVTTVLSMTTLMIGSRSSLSKTNCFIKAIDVYLGICFSFVFGALVEYAVAHYSSSQKCAAKAPQEGPANKLTKETEEVNIANILNSSIATYKQKISFTSIEISSDNVNCSGLTMKTHEKIKCFLRNKMHRIIGYFTIQNPSNVDHYSKLLFPLFFMLVNVFYWAYYLYF</sequence>
<evidence type="ECO:0000256" key="16">
    <source>
        <dbReference type="ARBA" id="ARBA00034099"/>
    </source>
</evidence>
<keyword evidence="9 22" id="KW-0472">Membrane</keyword>
<keyword evidence="13" id="KW-0868">Chloride</keyword>
<evidence type="ECO:0000256" key="13">
    <source>
        <dbReference type="ARBA" id="ARBA00023214"/>
    </source>
</evidence>
<dbReference type="InterPro" id="IPR018000">
    <property type="entry name" value="Neurotransmitter_ion_chnl_CS"/>
</dbReference>
<dbReference type="InterPro" id="IPR008100">
    <property type="entry name" value="GABAAp_rcpt"/>
</dbReference>
<dbReference type="InterPro" id="IPR006029">
    <property type="entry name" value="Neurotrans-gated_channel_TM"/>
</dbReference>
<evidence type="ECO:0000256" key="17">
    <source>
        <dbReference type="ARBA" id="ARBA00059554"/>
    </source>
</evidence>
<comment type="caution">
    <text evidence="22">Lacks conserved residue(s) required for the propagation of feature annotation.</text>
</comment>
<dbReference type="EMBL" id="VWPQ01007604">
    <property type="protein sequence ID" value="NXY48561.1"/>
    <property type="molecule type" value="Genomic_DNA"/>
</dbReference>
<protein>
    <recommendedName>
        <fullName evidence="20">Gamma-aminobutyric acid receptor subunit pi</fullName>
    </recommendedName>
    <alternativeName>
        <fullName evidence="21">GABA(A) receptor subunit pi</fullName>
    </alternativeName>
</protein>
<dbReference type="GO" id="GO:0097060">
    <property type="term" value="C:synaptic membrane"/>
    <property type="evidence" value="ECO:0007669"/>
    <property type="project" value="UniProtKB-SubCell"/>
</dbReference>
<comment type="subcellular location">
    <subcellularLocation>
        <location evidence="1">Apical cell membrane</location>
        <topology evidence="1">Multi-pass membrane protein</topology>
    </subcellularLocation>
    <subcellularLocation>
        <location evidence="16">Synaptic cell membrane</location>
        <topology evidence="16">Multi-pass membrane protein</topology>
    </subcellularLocation>
</comment>
<evidence type="ECO:0000259" key="23">
    <source>
        <dbReference type="Pfam" id="PF02931"/>
    </source>
</evidence>
<comment type="similarity">
    <text evidence="18">Belongs to the ligand-gated ion channel (TC 1.A.9) family. Gamma-aminobutyric acid receptor (TC 1.A.9.5) subfamily. GABRP sub-subfamily.</text>
</comment>
<dbReference type="InterPro" id="IPR036719">
    <property type="entry name" value="Neuro-gated_channel_TM_sf"/>
</dbReference>
<keyword evidence="12" id="KW-0325">Glycoprotein</keyword>
<evidence type="ECO:0000256" key="1">
    <source>
        <dbReference type="ARBA" id="ARBA00004424"/>
    </source>
</evidence>
<dbReference type="PROSITE" id="PS00236">
    <property type="entry name" value="NEUROTR_ION_CHANNEL"/>
    <property type="match status" value="1"/>
</dbReference>
<dbReference type="FunFam" id="2.70.170.10:FF:000011">
    <property type="entry name" value="Gamma-aminobutyric acid receptor subunit pi isoform X1"/>
    <property type="match status" value="1"/>
</dbReference>
<dbReference type="Proteomes" id="UP000519239">
    <property type="component" value="Unassembled WGS sequence"/>
</dbReference>
<keyword evidence="7" id="KW-0770">Synapse</keyword>
<evidence type="ECO:0000256" key="11">
    <source>
        <dbReference type="ARBA" id="ARBA00023173"/>
    </source>
</evidence>
<comment type="subunit">
    <text evidence="19">Heteropentamer, formed by a combination of alpha (GABRA1-6), beta (GABRB1-3), gamma (GABRG1-3), delta (GABRD), epsilon (GABRE), rho (GABRR1-3), pi (GABRP) and theta (GABRQ) chains, each subunit exhibiting distinct physiological and pharmacological properties.</text>
</comment>
<dbReference type="GO" id="GO:0034707">
    <property type="term" value="C:chloride channel complex"/>
    <property type="evidence" value="ECO:0007669"/>
    <property type="project" value="UniProtKB-KW"/>
</dbReference>
<proteinExistence type="inferred from homology"/>
<dbReference type="GO" id="GO:0016324">
    <property type="term" value="C:apical plasma membrane"/>
    <property type="evidence" value="ECO:0007669"/>
    <property type="project" value="UniProtKB-SubCell"/>
</dbReference>
<dbReference type="InterPro" id="IPR038050">
    <property type="entry name" value="Neuro_actylchol_rec"/>
</dbReference>
<name>A0A7L4K734_9AVES</name>
<gene>
    <name evidence="25" type="primary">Gabrp_1</name>
    <name evidence="25" type="ORF">CEUAER_R09265</name>
</gene>
<evidence type="ECO:0000256" key="2">
    <source>
        <dbReference type="ARBA" id="ARBA00022448"/>
    </source>
</evidence>
<accession>A0A7L4K734</accession>
<comment type="catalytic activity">
    <reaction evidence="15">
        <text>chloride(in) = chloride(out)</text>
        <dbReference type="Rhea" id="RHEA:29823"/>
        <dbReference type="ChEBI" id="CHEBI:17996"/>
    </reaction>
</comment>
<dbReference type="InterPro" id="IPR036734">
    <property type="entry name" value="Neur_chan_lig-bd_sf"/>
</dbReference>
<feature type="transmembrane region" description="Helical" evidence="22">
    <location>
        <begin position="280"/>
        <end position="300"/>
    </location>
</feature>
<evidence type="ECO:0000259" key="24">
    <source>
        <dbReference type="Pfam" id="PF02932"/>
    </source>
</evidence>
<comment type="function">
    <text evidence="17">Pi subunit of the heteropentameric ligand-gated chloride channel gated by gamma-aminobutyric acid (GABA). GABA-gated chloride channels, also named GABA(A) receptors (GABAAR), consist of five subunits arranged around a central pore and contain GABA active binding site(s) located at the alpha and beta subunit interfaces. When activated by GABA, GABAARs selectively allow the flow of chloride anions across the cell membrane down their electrochemical gradient. Pi-containing GABAARs are mostly located in peripheral tissues. In the uterus, pi subunits modulate uterus contraction by altering the sensitivity of GABAARs to pregnanolone. In the lungs, pi-containing GABAARs contribute to pulmonary fluid transport via luminal secretion of chloride.</text>
</comment>
<evidence type="ECO:0000256" key="10">
    <source>
        <dbReference type="ARBA" id="ARBA00023157"/>
    </source>
</evidence>
<evidence type="ECO:0000313" key="26">
    <source>
        <dbReference type="Proteomes" id="UP000519239"/>
    </source>
</evidence>
<feature type="non-terminal residue" evidence="25">
    <location>
        <position position="424"/>
    </location>
</feature>
<feature type="transmembrane region" description="Helical" evidence="22">
    <location>
        <begin position="251"/>
        <end position="268"/>
    </location>
</feature>
<dbReference type="PANTHER" id="PTHR18945">
    <property type="entry name" value="NEUROTRANSMITTER GATED ION CHANNEL"/>
    <property type="match status" value="1"/>
</dbReference>
<dbReference type="PRINTS" id="PR01724">
    <property type="entry name" value="GABAARPI"/>
</dbReference>
<dbReference type="SUPFAM" id="SSF63712">
    <property type="entry name" value="Nicotinic receptor ligand binding domain-like"/>
    <property type="match status" value="1"/>
</dbReference>
<keyword evidence="10" id="KW-1015">Disulfide bond</keyword>
<evidence type="ECO:0000313" key="25">
    <source>
        <dbReference type="EMBL" id="NXY48561.1"/>
    </source>
</evidence>
<dbReference type="AlphaFoldDB" id="A0A7L4K734"/>
<feature type="domain" description="Neurotransmitter-gated ion-channel ligand-binding" evidence="23">
    <location>
        <begin position="23"/>
        <end position="208"/>
    </location>
</feature>
<dbReference type="Pfam" id="PF02931">
    <property type="entry name" value="Neur_chan_LBD"/>
    <property type="match status" value="1"/>
</dbReference>
<feature type="domain" description="Neurotransmitter-gated ion-channel transmembrane" evidence="24">
    <location>
        <begin position="256"/>
        <end position="333"/>
    </location>
</feature>
<keyword evidence="14 22" id="KW-0407">Ion channel</keyword>
<keyword evidence="8 22" id="KW-0406">Ion transport</keyword>
<evidence type="ECO:0000256" key="5">
    <source>
        <dbReference type="ARBA" id="ARBA00022729"/>
    </source>
</evidence>
<comment type="caution">
    <text evidence="25">The sequence shown here is derived from an EMBL/GenBank/DDBJ whole genome shotgun (WGS) entry which is preliminary data.</text>
</comment>
<dbReference type="PRINTS" id="PR00253">
    <property type="entry name" value="GABAARECEPTR"/>
</dbReference>
<dbReference type="PRINTS" id="PR00252">
    <property type="entry name" value="NRIONCHANNEL"/>
</dbReference>
<keyword evidence="2 22" id="KW-0813">Transport</keyword>
<keyword evidence="6 22" id="KW-1133">Transmembrane helix</keyword>
<evidence type="ECO:0000256" key="9">
    <source>
        <dbReference type="ARBA" id="ARBA00023136"/>
    </source>
</evidence>
<dbReference type="Gene3D" id="2.70.170.10">
    <property type="entry name" value="Neurotransmitter-gated ion-channel ligand-binding domain"/>
    <property type="match status" value="1"/>
</dbReference>
<dbReference type="InterPro" id="IPR006028">
    <property type="entry name" value="GABAA/Glycine_rcpt"/>
</dbReference>
<organism evidence="25 26">
    <name type="scientific">Ceuthmochares aereus</name>
    <dbReference type="NCBI Taxonomy" id="1961834"/>
    <lineage>
        <taxon>Eukaryota</taxon>
        <taxon>Metazoa</taxon>
        <taxon>Chordata</taxon>
        <taxon>Craniata</taxon>
        <taxon>Vertebrata</taxon>
        <taxon>Euteleostomi</taxon>
        <taxon>Archelosauria</taxon>
        <taxon>Archosauria</taxon>
        <taxon>Dinosauria</taxon>
        <taxon>Saurischia</taxon>
        <taxon>Theropoda</taxon>
        <taxon>Coelurosauria</taxon>
        <taxon>Aves</taxon>
        <taxon>Neognathae</taxon>
        <taxon>Neoaves</taxon>
        <taxon>Otidimorphae</taxon>
        <taxon>Cuculiformes</taxon>
        <taxon>Cuculidae</taxon>
        <taxon>Ceuthmochares</taxon>
    </lineage>
</organism>
<evidence type="ECO:0000256" key="15">
    <source>
        <dbReference type="ARBA" id="ARBA00024167"/>
    </source>
</evidence>
<dbReference type="Pfam" id="PF02932">
    <property type="entry name" value="Neur_chan_memb"/>
    <property type="match status" value="1"/>
</dbReference>
<evidence type="ECO:0000256" key="4">
    <source>
        <dbReference type="ARBA" id="ARBA00022692"/>
    </source>
</evidence>
<evidence type="ECO:0000256" key="18">
    <source>
        <dbReference type="ARBA" id="ARBA00061437"/>
    </source>
</evidence>
<evidence type="ECO:0000256" key="21">
    <source>
        <dbReference type="ARBA" id="ARBA00079775"/>
    </source>
</evidence>
<reference evidence="25 26" key="1">
    <citation type="submission" date="2019-09" db="EMBL/GenBank/DDBJ databases">
        <title>Bird 10,000 Genomes (B10K) Project - Family phase.</title>
        <authorList>
            <person name="Zhang G."/>
        </authorList>
    </citation>
    <scope>NUCLEOTIDE SEQUENCE [LARGE SCALE GENOMIC DNA]</scope>
    <source>
        <strain evidence="25">B10K-CU-031-02</strain>
        <tissue evidence="25">Muscle</tissue>
    </source>
</reference>
<dbReference type="GO" id="GO:0022851">
    <property type="term" value="F:GABA-gated chloride ion channel activity"/>
    <property type="evidence" value="ECO:0007669"/>
    <property type="project" value="UniProtKB-ARBA"/>
</dbReference>